<dbReference type="OMA" id="WEQHTEW"/>
<feature type="compositionally biased region" description="Polar residues" evidence="1">
    <location>
        <begin position="82"/>
        <end position="97"/>
    </location>
</feature>
<name>A0A1B8B9W3_FUSPO</name>
<reference evidence="2 3" key="1">
    <citation type="submission" date="2016-06" db="EMBL/GenBank/DDBJ databases">
        <title>Living apart together: crosstalk between the core and supernumerary genomes in a fungal plant pathogen.</title>
        <authorList>
            <person name="Vanheule A."/>
            <person name="Audenaert K."/>
            <person name="Warris S."/>
            <person name="Van De Geest H."/>
            <person name="Schijlen E."/>
            <person name="Hofte M."/>
            <person name="De Saeger S."/>
            <person name="Haesaert G."/>
            <person name="Waalwijk C."/>
            <person name="Van Der Lee T."/>
        </authorList>
    </citation>
    <scope>NUCLEOTIDE SEQUENCE [LARGE SCALE GENOMIC DNA]</scope>
    <source>
        <strain evidence="2 3">2516</strain>
    </source>
</reference>
<feature type="compositionally biased region" description="Low complexity" evidence="1">
    <location>
        <begin position="32"/>
        <end position="41"/>
    </location>
</feature>
<gene>
    <name evidence="2" type="ORF">FPOA_03425</name>
</gene>
<feature type="region of interest" description="Disordered" evidence="1">
    <location>
        <begin position="148"/>
        <end position="171"/>
    </location>
</feature>
<feature type="region of interest" description="Disordered" evidence="1">
    <location>
        <begin position="1"/>
        <end position="109"/>
    </location>
</feature>
<organism evidence="2 3">
    <name type="scientific">Fusarium poae</name>
    <dbReference type="NCBI Taxonomy" id="36050"/>
    <lineage>
        <taxon>Eukaryota</taxon>
        <taxon>Fungi</taxon>
        <taxon>Dikarya</taxon>
        <taxon>Ascomycota</taxon>
        <taxon>Pezizomycotina</taxon>
        <taxon>Sordariomycetes</taxon>
        <taxon>Hypocreomycetidae</taxon>
        <taxon>Hypocreales</taxon>
        <taxon>Nectriaceae</taxon>
        <taxon>Fusarium</taxon>
    </lineage>
</organism>
<accession>A0A1B8B9W3</accession>
<feature type="compositionally biased region" description="Basic residues" evidence="1">
    <location>
        <begin position="160"/>
        <end position="171"/>
    </location>
</feature>
<feature type="compositionally biased region" description="Polar residues" evidence="1">
    <location>
        <begin position="20"/>
        <end position="30"/>
    </location>
</feature>
<dbReference type="AlphaFoldDB" id="A0A1B8B9W3"/>
<feature type="compositionally biased region" description="Basic and acidic residues" evidence="1">
    <location>
        <begin position="1"/>
        <end position="14"/>
    </location>
</feature>
<keyword evidence="3" id="KW-1185">Reference proteome</keyword>
<comment type="caution">
    <text evidence="2">The sequence shown here is derived from an EMBL/GenBank/DDBJ whole genome shotgun (WGS) entry which is preliminary data.</text>
</comment>
<proteinExistence type="predicted"/>
<evidence type="ECO:0000313" key="2">
    <source>
        <dbReference type="EMBL" id="OBS29488.1"/>
    </source>
</evidence>
<feature type="compositionally biased region" description="Basic and acidic residues" evidence="1">
    <location>
        <begin position="148"/>
        <end position="159"/>
    </location>
</feature>
<sequence length="171" mass="19830">MSDRVEKLQGDRKPIYLRGTNPQFDATTPPNRGLRLRGMSGRSEEFDEEQSPLTLRQPSRSTHTPPTPRNSNFNPEAAPFTPTVSAFVNTPDSSPADPQSVEKSLKEKRAERLRQINAIEDSRDREDAMNDFIWEQHTEWSAEDLAKEKEEKELEERRQKFGRRHKDSPRK</sequence>
<evidence type="ECO:0000256" key="1">
    <source>
        <dbReference type="SAM" id="MobiDB-lite"/>
    </source>
</evidence>
<dbReference type="EMBL" id="LYXU01000001">
    <property type="protein sequence ID" value="OBS29488.1"/>
    <property type="molecule type" value="Genomic_DNA"/>
</dbReference>
<dbReference type="Proteomes" id="UP000091967">
    <property type="component" value="Unassembled WGS sequence"/>
</dbReference>
<protein>
    <submittedName>
        <fullName evidence="2">Uncharacterized protein</fullName>
    </submittedName>
</protein>
<evidence type="ECO:0000313" key="3">
    <source>
        <dbReference type="Proteomes" id="UP000091967"/>
    </source>
</evidence>